<dbReference type="Pfam" id="PF00271">
    <property type="entry name" value="Helicase_C"/>
    <property type="match status" value="1"/>
</dbReference>
<evidence type="ECO:0000256" key="2">
    <source>
        <dbReference type="ARBA" id="ARBA00022840"/>
    </source>
</evidence>
<evidence type="ECO:0000259" key="5">
    <source>
        <dbReference type="PROSITE" id="PS51194"/>
    </source>
</evidence>
<dbReference type="AlphaFoldDB" id="A0A6L7AB25"/>
<evidence type="ECO:0000313" key="6">
    <source>
        <dbReference type="EMBL" id="MWN21670.1"/>
    </source>
</evidence>
<dbReference type="InterPro" id="IPR014001">
    <property type="entry name" value="Helicase_ATP-bd"/>
</dbReference>
<dbReference type="GO" id="GO:0006270">
    <property type="term" value="P:DNA replication initiation"/>
    <property type="evidence" value="ECO:0007669"/>
    <property type="project" value="TreeGrafter"/>
</dbReference>
<gene>
    <name evidence="6" type="ORF">GQS40_11020</name>
</gene>
<dbReference type="PROSITE" id="PS51192">
    <property type="entry name" value="HELICASE_ATP_BIND_1"/>
    <property type="match status" value="1"/>
</dbReference>
<dbReference type="CDD" id="cd17925">
    <property type="entry name" value="DEXDc_ComFA"/>
    <property type="match status" value="1"/>
</dbReference>
<dbReference type="Pfam" id="PF04851">
    <property type="entry name" value="ResIII"/>
    <property type="match status" value="1"/>
</dbReference>
<dbReference type="EMBL" id="WSZI01000017">
    <property type="protein sequence ID" value="MWN21670.1"/>
    <property type="molecule type" value="Genomic_DNA"/>
</dbReference>
<keyword evidence="1" id="KW-0547">Nucleotide-binding</keyword>
<dbReference type="SMART" id="SM00487">
    <property type="entry name" value="DEXDc"/>
    <property type="match status" value="1"/>
</dbReference>
<dbReference type="PANTHER" id="PTHR30580:SF1">
    <property type="entry name" value="COMF OPERON PROTEIN 1"/>
    <property type="match status" value="1"/>
</dbReference>
<dbReference type="InterPro" id="IPR001650">
    <property type="entry name" value="Helicase_C-like"/>
</dbReference>
<dbReference type="InterPro" id="IPR027417">
    <property type="entry name" value="P-loop_NTPase"/>
</dbReference>
<dbReference type="GO" id="GO:0016787">
    <property type="term" value="F:hydrolase activity"/>
    <property type="evidence" value="ECO:0007669"/>
    <property type="project" value="InterPro"/>
</dbReference>
<dbReference type="GO" id="GO:0006302">
    <property type="term" value="P:double-strand break repair"/>
    <property type="evidence" value="ECO:0007669"/>
    <property type="project" value="TreeGrafter"/>
</dbReference>
<evidence type="ECO:0000256" key="1">
    <source>
        <dbReference type="ARBA" id="ARBA00022741"/>
    </source>
</evidence>
<organism evidence="6 7">
    <name type="scientific">Leuconostoc lactis</name>
    <dbReference type="NCBI Taxonomy" id="1246"/>
    <lineage>
        <taxon>Bacteria</taxon>
        <taxon>Bacillati</taxon>
        <taxon>Bacillota</taxon>
        <taxon>Bacilli</taxon>
        <taxon>Lactobacillales</taxon>
        <taxon>Lactobacillaceae</taxon>
        <taxon>Leuconostoc</taxon>
    </lineage>
</organism>
<dbReference type="SMART" id="SM00490">
    <property type="entry name" value="HELICc"/>
    <property type="match status" value="1"/>
</dbReference>
<proteinExistence type="predicted"/>
<name>A0A6L7AB25_LEULA</name>
<keyword evidence="3" id="KW-0238">DNA-binding</keyword>
<dbReference type="GO" id="GO:0003677">
    <property type="term" value="F:DNA binding"/>
    <property type="evidence" value="ECO:0007669"/>
    <property type="project" value="UniProtKB-KW"/>
</dbReference>
<dbReference type="GO" id="GO:0006310">
    <property type="term" value="P:DNA recombination"/>
    <property type="evidence" value="ECO:0007669"/>
    <property type="project" value="TreeGrafter"/>
</dbReference>
<protein>
    <submittedName>
        <fullName evidence="6">DEAD/DEAH box helicase</fullName>
    </submittedName>
</protein>
<dbReference type="SUPFAM" id="SSF52540">
    <property type="entry name" value="P-loop containing nucleoside triphosphate hydrolases"/>
    <property type="match status" value="1"/>
</dbReference>
<keyword evidence="6" id="KW-0378">Hydrolase</keyword>
<dbReference type="PANTHER" id="PTHR30580">
    <property type="entry name" value="PRIMOSOMAL PROTEIN N"/>
    <property type="match status" value="1"/>
</dbReference>
<evidence type="ECO:0000259" key="4">
    <source>
        <dbReference type="PROSITE" id="PS51192"/>
    </source>
</evidence>
<dbReference type="GO" id="GO:0043138">
    <property type="term" value="F:3'-5' DNA helicase activity"/>
    <property type="evidence" value="ECO:0007669"/>
    <property type="project" value="TreeGrafter"/>
</dbReference>
<evidence type="ECO:0000256" key="3">
    <source>
        <dbReference type="ARBA" id="ARBA00023125"/>
    </source>
</evidence>
<keyword evidence="2" id="KW-0067">ATP-binding</keyword>
<dbReference type="Gene3D" id="3.40.50.300">
    <property type="entry name" value="P-loop containing nucleotide triphosphate hydrolases"/>
    <property type="match status" value="2"/>
</dbReference>
<dbReference type="InterPro" id="IPR006935">
    <property type="entry name" value="Helicase/UvrB_N"/>
</dbReference>
<evidence type="ECO:0000313" key="7">
    <source>
        <dbReference type="Proteomes" id="UP000478636"/>
    </source>
</evidence>
<comment type="caution">
    <text evidence="6">The sequence shown here is derived from an EMBL/GenBank/DDBJ whole genome shotgun (WGS) entry which is preliminary data.</text>
</comment>
<dbReference type="RefSeq" id="WP_252968562.1">
    <property type="nucleotide sequence ID" value="NZ_DAITWI010000003.1"/>
</dbReference>
<feature type="domain" description="Helicase ATP-binding" evidence="4">
    <location>
        <begin position="98"/>
        <end position="250"/>
    </location>
</feature>
<accession>A0A6L7AB25</accession>
<dbReference type="GO" id="GO:0005524">
    <property type="term" value="F:ATP binding"/>
    <property type="evidence" value="ECO:0007669"/>
    <property type="project" value="UniProtKB-KW"/>
</dbReference>
<feature type="domain" description="Helicase C-terminal" evidence="5">
    <location>
        <begin position="281"/>
        <end position="425"/>
    </location>
</feature>
<sequence length="425" mass="48103">MEKYYGRQIVQPKIAPIPTTCQVVPAFHHTICQRCGQSQRAALPNKQFYCRACLALGRVSTLDVLVSLPEPNQFNGDTTLTWTGQLTAQQRQVSHALLATLAQKREHLVWAVTGAGKTEMLFPVIHRALQAKQRVGIVSPRIDVILELAPRLQAAFQQTPLVVLYGEQPQPYAYTQLVLATTHQMLRFLAAFDLLIIDEVDSFPFAGDAMLNFAVNKAKKTKSTVIYLTATPTKQLRQRVKRQQLAVSYLPLRFHQHLLPDIRLRLVNNWRHKLPMHFYQQVKQCLLAKRRLLIFVPHIADLKPIYAALSQRFPEQLGDYVSADDAHRQAKVQRMRDGAVQFLVTTTILERGVTFPALDVLILGAEESVFSEHALVQMAGRVGRHPDYPSGLVIAYVTHVNYRVLAARHQIRQMNRRGQKLGGVP</sequence>
<reference evidence="6 7" key="1">
    <citation type="submission" date="2019-12" db="EMBL/GenBank/DDBJ databases">
        <title>Complete genome sequence of Leuconostoc lactis strain AVN1 provides insights into metabolic potential.</title>
        <authorList>
            <person name="Besrour N."/>
            <person name="Najjari A."/>
            <person name="Fhoula I."/>
            <person name="Jaballah S."/>
            <person name="Klibi N."/>
            <person name="Ouzari H.I."/>
        </authorList>
    </citation>
    <scope>NUCLEOTIDE SEQUENCE [LARGE SCALE GENOMIC DNA]</scope>
    <source>
        <strain evidence="6 7">AVN1</strain>
    </source>
</reference>
<dbReference type="PROSITE" id="PS51194">
    <property type="entry name" value="HELICASE_CTER"/>
    <property type="match status" value="1"/>
</dbReference>
<dbReference type="Proteomes" id="UP000478636">
    <property type="component" value="Unassembled WGS sequence"/>
</dbReference>
<keyword evidence="6" id="KW-0347">Helicase</keyword>